<keyword evidence="3" id="KW-1185">Reference proteome</keyword>
<dbReference type="AlphaFoldDB" id="A0A940NRP7"/>
<keyword evidence="1" id="KW-0732">Signal</keyword>
<feature type="signal peptide" evidence="1">
    <location>
        <begin position="1"/>
        <end position="20"/>
    </location>
</feature>
<keyword evidence="2" id="KW-0449">Lipoprotein</keyword>
<feature type="chain" id="PRO_5038962668" evidence="1">
    <location>
        <begin position="21"/>
        <end position="196"/>
    </location>
</feature>
<dbReference type="EMBL" id="JAGIYQ010000006">
    <property type="protein sequence ID" value="MBP0725621.1"/>
    <property type="molecule type" value="Genomic_DNA"/>
</dbReference>
<dbReference type="InterPro" id="IPR019076">
    <property type="entry name" value="Spore_lipoprot_YhcN/YlaJ-like"/>
</dbReference>
<evidence type="ECO:0000256" key="1">
    <source>
        <dbReference type="SAM" id="SignalP"/>
    </source>
</evidence>
<dbReference type="Pfam" id="PF09580">
    <property type="entry name" value="Spore_YhcN_YlaJ"/>
    <property type="match status" value="1"/>
</dbReference>
<reference evidence="2" key="1">
    <citation type="submission" date="2021-04" db="EMBL/GenBank/DDBJ databases">
        <title>Genome seq and assembly of Bacillus sp.</title>
        <authorList>
            <person name="Chhetri G."/>
        </authorList>
    </citation>
    <scope>NUCLEOTIDE SEQUENCE</scope>
    <source>
        <strain evidence="2">RG28</strain>
    </source>
</reference>
<comment type="caution">
    <text evidence="2">The sequence shown here is derived from an EMBL/GenBank/DDBJ whole genome shotgun (WGS) entry which is preliminary data.</text>
</comment>
<dbReference type="Proteomes" id="UP000682134">
    <property type="component" value="Unassembled WGS sequence"/>
</dbReference>
<accession>A0A940NRP7</accession>
<sequence>MNKTLIPIIFILFLSACSFGHSKSQQFNATNMSSKNPPSLTNVSTKNQLSDQAVKDMHSYKDYGFSRLQKQDISGKQHEYLPKVDKQKLARSISYLVVNLPNVTDAATLVTDAEVFVAYQTNGNNKLVASQVRDTSLVTVPRFYKVYTSNKLQDINAIMEIQNIGTLSNNKVEAYLKSLETSFQTGAPVDKNVITK</sequence>
<protein>
    <submittedName>
        <fullName evidence="2">YhcN/YlaJ family sporulation lipoprotein</fullName>
    </submittedName>
</protein>
<gene>
    <name evidence="2" type="ORF">J5Y03_10610</name>
</gene>
<evidence type="ECO:0000313" key="2">
    <source>
        <dbReference type="EMBL" id="MBP0725621.1"/>
    </source>
</evidence>
<proteinExistence type="predicted"/>
<organism evidence="2 3">
    <name type="scientific">Gottfriedia endophytica</name>
    <dbReference type="NCBI Taxonomy" id="2820819"/>
    <lineage>
        <taxon>Bacteria</taxon>
        <taxon>Bacillati</taxon>
        <taxon>Bacillota</taxon>
        <taxon>Bacilli</taxon>
        <taxon>Bacillales</taxon>
        <taxon>Bacillaceae</taxon>
        <taxon>Gottfriedia</taxon>
    </lineage>
</organism>
<name>A0A940NRP7_9BACI</name>
<dbReference type="RefSeq" id="WP_209405387.1">
    <property type="nucleotide sequence ID" value="NZ_JAGIYQ010000006.1"/>
</dbReference>
<evidence type="ECO:0000313" key="3">
    <source>
        <dbReference type="Proteomes" id="UP000682134"/>
    </source>
</evidence>
<dbReference type="PROSITE" id="PS51257">
    <property type="entry name" value="PROKAR_LIPOPROTEIN"/>
    <property type="match status" value="1"/>
</dbReference>